<sequence>MRRRSKITIITVFLVSTVARSVKSFALISPKLQHSRNLGASTSRNLGASTSRNLGASTSPYTNSEGDDLLEWSVDESDITPISLIDGDHHDVLKEFSEMIEIYQASIVDRIHAQEPTSRFTSDSWTGDGSRGLTRVIQDGTVVDKGAVSTSYINSGVLSPGRAKTMKARGVNVPDDGRYNAAALSLVLHTRNPHVPTFRSDVRMFQVLDSDGSVVDTWLGGGADLTPYVLYESDVSAFHSQLRSLCLEWDMDYDGMKKNCDEYFYIPCRKEHRGVGGIFFDDIPADGRGMGFVDGLVKSWMDVWLDHIVEERQRVEWTEREKDWQLIRRGRYLEFNLLYDRGVAFGLMKENPRTEGILVSAPPEIKWRYNYEIEKGGNEESLMKVLKEPRDWV</sequence>
<dbReference type="GO" id="GO:0005737">
    <property type="term" value="C:cytoplasm"/>
    <property type="evidence" value="ECO:0007669"/>
    <property type="project" value="TreeGrafter"/>
</dbReference>
<dbReference type="SUPFAM" id="SSF102886">
    <property type="entry name" value="Coproporphyrinogen III oxidase"/>
    <property type="match status" value="1"/>
</dbReference>
<dbReference type="PANTHER" id="PTHR10755:SF3">
    <property type="entry name" value="COPROPORPHYRINOGEN OXIDASE"/>
    <property type="match status" value="1"/>
</dbReference>
<dbReference type="EMBL" id="BRYA01000315">
    <property type="protein sequence ID" value="GMI46836.1"/>
    <property type="molecule type" value="Genomic_DNA"/>
</dbReference>
<dbReference type="GO" id="GO:0004109">
    <property type="term" value="F:coproporphyrinogen oxidase activity"/>
    <property type="evidence" value="ECO:0007669"/>
    <property type="project" value="InterPro"/>
</dbReference>
<feature type="region of interest" description="Disordered" evidence="1">
    <location>
        <begin position="39"/>
        <end position="62"/>
    </location>
</feature>
<feature type="chain" id="PRO_5040755958" description="Coproporphyrinogen oxidase" evidence="2">
    <location>
        <begin position="25"/>
        <end position="393"/>
    </location>
</feature>
<evidence type="ECO:0000313" key="4">
    <source>
        <dbReference type="Proteomes" id="UP001165065"/>
    </source>
</evidence>
<evidence type="ECO:0000256" key="1">
    <source>
        <dbReference type="SAM" id="MobiDB-lite"/>
    </source>
</evidence>
<name>A0A9W7GLA3_9STRA</name>
<dbReference type="PANTHER" id="PTHR10755">
    <property type="entry name" value="COPROPORPHYRINOGEN III OXIDASE, MITOCHONDRIAL"/>
    <property type="match status" value="1"/>
</dbReference>
<dbReference type="OrthoDB" id="15318at2759"/>
<evidence type="ECO:0000256" key="2">
    <source>
        <dbReference type="SAM" id="SignalP"/>
    </source>
</evidence>
<dbReference type="Gene3D" id="3.40.1500.10">
    <property type="entry name" value="Coproporphyrinogen III oxidase, aerobic"/>
    <property type="match status" value="1"/>
</dbReference>
<reference evidence="4" key="1">
    <citation type="journal article" date="2023" name="Commun. Biol.">
        <title>Genome analysis of Parmales, the sister group of diatoms, reveals the evolutionary specialization of diatoms from phago-mixotrophs to photoautotrophs.</title>
        <authorList>
            <person name="Ban H."/>
            <person name="Sato S."/>
            <person name="Yoshikawa S."/>
            <person name="Yamada K."/>
            <person name="Nakamura Y."/>
            <person name="Ichinomiya M."/>
            <person name="Sato N."/>
            <person name="Blanc-Mathieu R."/>
            <person name="Endo H."/>
            <person name="Kuwata A."/>
            <person name="Ogata H."/>
        </authorList>
    </citation>
    <scope>NUCLEOTIDE SEQUENCE [LARGE SCALE GENOMIC DNA]</scope>
</reference>
<dbReference type="AlphaFoldDB" id="A0A9W7GLA3"/>
<feature type="signal peptide" evidence="2">
    <location>
        <begin position="1"/>
        <end position="24"/>
    </location>
</feature>
<evidence type="ECO:0008006" key="5">
    <source>
        <dbReference type="Google" id="ProtNLM"/>
    </source>
</evidence>
<dbReference type="Pfam" id="PF01218">
    <property type="entry name" value="Coprogen_oxidas"/>
    <property type="match status" value="1"/>
</dbReference>
<evidence type="ECO:0000313" key="3">
    <source>
        <dbReference type="EMBL" id="GMI46836.1"/>
    </source>
</evidence>
<dbReference type="PRINTS" id="PR00073">
    <property type="entry name" value="COPRGNOXDASE"/>
</dbReference>
<keyword evidence="2" id="KW-0732">Signal</keyword>
<comment type="caution">
    <text evidence="3">The sequence shown here is derived from an EMBL/GenBank/DDBJ whole genome shotgun (WGS) entry which is preliminary data.</text>
</comment>
<keyword evidence="4" id="KW-1185">Reference proteome</keyword>
<dbReference type="GO" id="GO:0006782">
    <property type="term" value="P:protoporphyrinogen IX biosynthetic process"/>
    <property type="evidence" value="ECO:0007669"/>
    <property type="project" value="TreeGrafter"/>
</dbReference>
<organism evidence="3 4">
    <name type="scientific">Triparma columacea</name>
    <dbReference type="NCBI Taxonomy" id="722753"/>
    <lineage>
        <taxon>Eukaryota</taxon>
        <taxon>Sar</taxon>
        <taxon>Stramenopiles</taxon>
        <taxon>Ochrophyta</taxon>
        <taxon>Bolidophyceae</taxon>
        <taxon>Parmales</taxon>
        <taxon>Triparmaceae</taxon>
        <taxon>Triparma</taxon>
    </lineage>
</organism>
<proteinExistence type="predicted"/>
<protein>
    <recommendedName>
        <fullName evidence="5">Coproporphyrinogen oxidase</fullName>
    </recommendedName>
</protein>
<gene>
    <name evidence="3" type="ORF">TrCOL_g11930</name>
</gene>
<dbReference type="InterPro" id="IPR036406">
    <property type="entry name" value="Coprogen_oxidase_aer_sf"/>
</dbReference>
<dbReference type="InterPro" id="IPR001260">
    <property type="entry name" value="Coprogen_oxidase_aer"/>
</dbReference>
<accession>A0A9W7GLA3</accession>
<dbReference type="Proteomes" id="UP001165065">
    <property type="component" value="Unassembled WGS sequence"/>
</dbReference>